<dbReference type="Gene3D" id="1.10.150.310">
    <property type="entry name" value="Tex RuvX-like domain-like"/>
    <property type="match status" value="1"/>
</dbReference>
<dbReference type="InterPro" id="IPR003583">
    <property type="entry name" value="Hlx-hairpin-Hlx_DNA-bd_motif"/>
</dbReference>
<comment type="caution">
    <text evidence="2">The sequence shown here is derived from an EMBL/GenBank/DDBJ whole genome shotgun (WGS) entry which is preliminary data.</text>
</comment>
<dbReference type="Pfam" id="PF10531">
    <property type="entry name" value="SLBB"/>
    <property type="match status" value="1"/>
</dbReference>
<keyword evidence="3" id="KW-1185">Reference proteome</keyword>
<dbReference type="AlphaFoldDB" id="A0A429XYQ3"/>
<name>A0A429XYQ3_9BACI</name>
<dbReference type="PANTHER" id="PTHR21180">
    <property type="entry name" value="ENDONUCLEASE/EXONUCLEASE/PHOSPHATASE FAMILY DOMAIN-CONTAINING PROTEIN 1"/>
    <property type="match status" value="1"/>
</dbReference>
<proteinExistence type="predicted"/>
<dbReference type="EMBL" id="QYTV02000005">
    <property type="protein sequence ID" value="RST73883.1"/>
    <property type="molecule type" value="Genomic_DNA"/>
</dbReference>
<dbReference type="GO" id="GO:0006281">
    <property type="term" value="P:DNA repair"/>
    <property type="evidence" value="ECO:0007669"/>
    <property type="project" value="InterPro"/>
</dbReference>
<protein>
    <recommendedName>
        <fullName evidence="1">Helix-hairpin-helix DNA-binding motif class 1 domain-containing protein</fullName>
    </recommendedName>
</protein>
<dbReference type="InterPro" id="IPR010994">
    <property type="entry name" value="RuvA_2-like"/>
</dbReference>
<dbReference type="Gene3D" id="3.10.560.10">
    <property type="entry name" value="Outer membrane lipoprotein wza domain like"/>
    <property type="match status" value="1"/>
</dbReference>
<dbReference type="OrthoDB" id="9790239at2"/>
<dbReference type="InterPro" id="IPR051675">
    <property type="entry name" value="Endo/Exo/Phosphatase_dom_1"/>
</dbReference>
<dbReference type="InterPro" id="IPR004509">
    <property type="entry name" value="Competence_ComEA_HhH"/>
</dbReference>
<dbReference type="GO" id="GO:0015627">
    <property type="term" value="C:type II protein secretion system complex"/>
    <property type="evidence" value="ECO:0007669"/>
    <property type="project" value="TreeGrafter"/>
</dbReference>
<dbReference type="GO" id="GO:0015628">
    <property type="term" value="P:protein secretion by the type II secretion system"/>
    <property type="evidence" value="ECO:0007669"/>
    <property type="project" value="TreeGrafter"/>
</dbReference>
<dbReference type="Pfam" id="PF12836">
    <property type="entry name" value="HHH_3"/>
    <property type="match status" value="1"/>
</dbReference>
<dbReference type="NCBIfam" id="TIGR00426">
    <property type="entry name" value="competence protein ComEA helix-hairpin-helix repeat region"/>
    <property type="match status" value="1"/>
</dbReference>
<dbReference type="InterPro" id="IPR019554">
    <property type="entry name" value="Soluble_ligand-bd"/>
</dbReference>
<dbReference type="Proteomes" id="UP000287156">
    <property type="component" value="Unassembled WGS sequence"/>
</dbReference>
<reference evidence="2" key="1">
    <citation type="submission" date="2018-12" db="EMBL/GenBank/DDBJ databases">
        <authorList>
            <person name="Sun L."/>
            <person name="Chen Z."/>
        </authorList>
    </citation>
    <scope>NUCLEOTIDE SEQUENCE [LARGE SCALE GENOMIC DNA]</scope>
    <source>
        <strain evidence="2">3-2-2</strain>
    </source>
</reference>
<gene>
    <name evidence="2" type="ORF">D4T97_013510</name>
</gene>
<evidence type="ECO:0000259" key="1">
    <source>
        <dbReference type="SMART" id="SM00278"/>
    </source>
</evidence>
<feature type="domain" description="Helix-hairpin-helix DNA-binding motif class 1" evidence="1">
    <location>
        <begin position="153"/>
        <end position="172"/>
    </location>
</feature>
<dbReference type="GO" id="GO:0003677">
    <property type="term" value="F:DNA binding"/>
    <property type="evidence" value="ECO:0007669"/>
    <property type="project" value="InterPro"/>
</dbReference>
<dbReference type="RefSeq" id="WP_126051267.1">
    <property type="nucleotide sequence ID" value="NZ_QYTV02000005.1"/>
</dbReference>
<dbReference type="PANTHER" id="PTHR21180:SF32">
    <property type="entry name" value="ENDONUCLEASE_EXONUCLEASE_PHOSPHATASE FAMILY DOMAIN-CONTAINING PROTEIN 1"/>
    <property type="match status" value="1"/>
</dbReference>
<organism evidence="2 3">
    <name type="scientific">Siminovitchia acidinfaciens</name>
    <dbReference type="NCBI Taxonomy" id="2321395"/>
    <lineage>
        <taxon>Bacteria</taxon>
        <taxon>Bacillati</taxon>
        <taxon>Bacillota</taxon>
        <taxon>Bacilli</taxon>
        <taxon>Bacillales</taxon>
        <taxon>Bacillaceae</taxon>
        <taxon>Siminovitchia</taxon>
    </lineage>
</organism>
<dbReference type="SUPFAM" id="SSF47781">
    <property type="entry name" value="RuvA domain 2-like"/>
    <property type="match status" value="1"/>
</dbReference>
<evidence type="ECO:0000313" key="2">
    <source>
        <dbReference type="EMBL" id="RST73883.1"/>
    </source>
</evidence>
<sequence length="206" mass="22569">MIWLEKYKTIIITGIVAVLAVFLFISKPKDEMAAGNELQVLMEEQPDADFQKEEREEKAGPVLVDVKGAVPVPGLYKMEEGDRVLDAIEQAGGLLDAADEKQVNFAQKVYDEMVIYIPEKGEPMEDIPQMAITPSSGQGNGNGKVNINKADLSELQTLSGIGPAKAQAIIDYREQDGPFKQVEDLKNVSGIGEKTFEKLQESISVN</sequence>
<evidence type="ECO:0000313" key="3">
    <source>
        <dbReference type="Proteomes" id="UP000287156"/>
    </source>
</evidence>
<dbReference type="SMART" id="SM00278">
    <property type="entry name" value="HhH1"/>
    <property type="match status" value="2"/>
</dbReference>
<feature type="domain" description="Helix-hairpin-helix DNA-binding motif class 1" evidence="1">
    <location>
        <begin position="183"/>
        <end position="202"/>
    </location>
</feature>
<accession>A0A429XYQ3</accession>